<protein>
    <submittedName>
        <fullName evidence="2">Toll/interleukin-1 receptor domain-containing protein</fullName>
    </submittedName>
</protein>
<dbReference type="SUPFAM" id="SSF52200">
    <property type="entry name" value="Toll/Interleukin receptor TIR domain"/>
    <property type="match status" value="1"/>
</dbReference>
<dbReference type="PROSITE" id="PS50104">
    <property type="entry name" value="TIR"/>
    <property type="match status" value="1"/>
</dbReference>
<dbReference type="AlphaFoldDB" id="A0A519BJS5"/>
<comment type="caution">
    <text evidence="2">The sequence shown here is derived from an EMBL/GenBank/DDBJ whole genome shotgun (WGS) entry which is preliminary data.</text>
</comment>
<dbReference type="Proteomes" id="UP000319296">
    <property type="component" value="Unassembled WGS sequence"/>
</dbReference>
<name>A0A519BJS5_9DELT</name>
<evidence type="ECO:0000259" key="1">
    <source>
        <dbReference type="PROSITE" id="PS50104"/>
    </source>
</evidence>
<dbReference type="GO" id="GO:0007165">
    <property type="term" value="P:signal transduction"/>
    <property type="evidence" value="ECO:0007669"/>
    <property type="project" value="InterPro"/>
</dbReference>
<sequence length="389" mass="45399">MKSNDPLNAFISYSHEDKQYLVSLKKHITILEKNGLLKVWDDTQLNAGDELLDEIHKHLIVADILILLVSVDFLNSLPCDKELKEILEKNKNTKTNKVAIIPIIVRECVWKKTILENYIAIPKDGKPVSTFSDKDSAWVNVCEEIEKVAEAYNKINERFENQLAIKHGIISRKKIEVENNNLMGKEYTFQRIKISDNDNIWLKAFYDKLKTFYYNEQGFNVLDVPIKDIINELKVDLYGKLRDFDYQSIDGNLFRADHLTLIGLWYIDPESNILNHVTKIISYIKELILSGKKPNEIIINDIVSETQLKEVDVQVALYLIRDIGTFWHASRFNHSNTGYLSIFIDNEYDIYLNFDNIEDLMEDFYKINYLDCPDNDYKEPIGFNPSQKL</sequence>
<reference evidence="2 3" key="1">
    <citation type="journal article" date="2019" name="ISME J.">
        <title>Insights into ecological role of a new deltaproteobacterial order Candidatus Acidulodesulfobacterales by metagenomics and metatranscriptomics.</title>
        <authorList>
            <person name="Tan S."/>
            <person name="Liu J."/>
            <person name="Fang Y."/>
            <person name="Hedlund B.P."/>
            <person name="Lian Z.H."/>
            <person name="Huang L.Y."/>
            <person name="Li J.T."/>
            <person name="Huang L.N."/>
            <person name="Li W.J."/>
            <person name="Jiang H.C."/>
            <person name="Dong H.L."/>
            <person name="Shu W.S."/>
        </authorList>
    </citation>
    <scope>NUCLEOTIDE SEQUENCE [LARGE SCALE GENOMIC DNA]</scope>
    <source>
        <strain evidence="2">AP1</strain>
    </source>
</reference>
<evidence type="ECO:0000313" key="2">
    <source>
        <dbReference type="EMBL" id="RZD17528.1"/>
    </source>
</evidence>
<dbReference type="EMBL" id="SGBB01000035">
    <property type="protein sequence ID" value="RZD17528.1"/>
    <property type="molecule type" value="Genomic_DNA"/>
</dbReference>
<accession>A0A519BJS5</accession>
<evidence type="ECO:0000313" key="3">
    <source>
        <dbReference type="Proteomes" id="UP000319296"/>
    </source>
</evidence>
<proteinExistence type="predicted"/>
<organism evidence="2 3">
    <name type="scientific">Candidatus Acididesulfobacter diazotrophicus</name>
    <dbReference type="NCBI Taxonomy" id="2597226"/>
    <lineage>
        <taxon>Bacteria</taxon>
        <taxon>Deltaproteobacteria</taxon>
        <taxon>Candidatus Acidulodesulfobacterales</taxon>
        <taxon>Candidatus Acididesulfobacter</taxon>
    </lineage>
</organism>
<feature type="domain" description="TIR" evidence="1">
    <location>
        <begin position="5"/>
        <end position="139"/>
    </location>
</feature>
<gene>
    <name evidence="2" type="ORF">EVG15_10665</name>
</gene>
<keyword evidence="2" id="KW-0675">Receptor</keyword>
<dbReference type="Gene3D" id="3.40.50.10140">
    <property type="entry name" value="Toll/interleukin-1 receptor homology (TIR) domain"/>
    <property type="match status" value="1"/>
</dbReference>
<dbReference type="SMART" id="SM00255">
    <property type="entry name" value="TIR"/>
    <property type="match status" value="1"/>
</dbReference>
<dbReference type="InterPro" id="IPR035897">
    <property type="entry name" value="Toll_tir_struct_dom_sf"/>
</dbReference>
<dbReference type="InterPro" id="IPR000157">
    <property type="entry name" value="TIR_dom"/>
</dbReference>
<dbReference type="Pfam" id="PF13676">
    <property type="entry name" value="TIR_2"/>
    <property type="match status" value="1"/>
</dbReference>